<dbReference type="PROSITE" id="PS51186">
    <property type="entry name" value="GNAT"/>
    <property type="match status" value="1"/>
</dbReference>
<keyword evidence="3" id="KW-1185">Reference proteome</keyword>
<comment type="caution">
    <text evidence="2">The sequence shown here is derived from an EMBL/GenBank/DDBJ whole genome shotgun (WGS) entry which is preliminary data.</text>
</comment>
<dbReference type="PANTHER" id="PTHR43451">
    <property type="entry name" value="ACETYLTRANSFERASE (GNAT) FAMILY PROTEIN"/>
    <property type="match status" value="1"/>
</dbReference>
<dbReference type="AlphaFoldDB" id="A0A154QIY0"/>
<dbReference type="InterPro" id="IPR052564">
    <property type="entry name" value="N-acetyltrans/Recomb-assoc"/>
</dbReference>
<accession>A0A154QIY0</accession>
<feature type="domain" description="N-acetyltransferase" evidence="1">
    <location>
        <begin position="12"/>
        <end position="165"/>
    </location>
</feature>
<dbReference type="GO" id="GO:0016747">
    <property type="term" value="F:acyltransferase activity, transferring groups other than amino-acyl groups"/>
    <property type="evidence" value="ECO:0007669"/>
    <property type="project" value="InterPro"/>
</dbReference>
<sequence>MRVIPEHMPTAIRYRLAGPDDALAIGRLARRVTRRWILPEQPASAAAELLHGMSARVIRRKILAGQRFHLACQQDGRLAGVAALRDDCHLFQFFVSTRLHGRGIARQLWQRAMRDAVRRAGTRQFTLNASAMAVPVYRHFGFVRSGPPTVSRSGLLTQPMRLDRH</sequence>
<dbReference type="Proteomes" id="UP000076131">
    <property type="component" value="Unassembled WGS sequence"/>
</dbReference>
<evidence type="ECO:0000313" key="2">
    <source>
        <dbReference type="EMBL" id="KZC24124.1"/>
    </source>
</evidence>
<dbReference type="InterPro" id="IPR000182">
    <property type="entry name" value="GNAT_dom"/>
</dbReference>
<dbReference type="eggNOG" id="COG0454">
    <property type="taxonomic scope" value="Bacteria"/>
</dbReference>
<dbReference type="CDD" id="cd04301">
    <property type="entry name" value="NAT_SF"/>
    <property type="match status" value="1"/>
</dbReference>
<dbReference type="Gene3D" id="3.40.630.30">
    <property type="match status" value="1"/>
</dbReference>
<dbReference type="RefSeq" id="WP_008438305.1">
    <property type="nucleotide sequence ID" value="NZ_LVJS01000033.1"/>
</dbReference>
<dbReference type="PANTHER" id="PTHR43451:SF1">
    <property type="entry name" value="ACETYLTRANSFERASE"/>
    <property type="match status" value="1"/>
</dbReference>
<dbReference type="InterPro" id="IPR016181">
    <property type="entry name" value="Acyl_CoA_acyltransferase"/>
</dbReference>
<dbReference type="Pfam" id="PF13673">
    <property type="entry name" value="Acetyltransf_10"/>
    <property type="match status" value="1"/>
</dbReference>
<protein>
    <submittedName>
        <fullName evidence="2">GCN5 family acetyltransferase</fullName>
    </submittedName>
</protein>
<evidence type="ECO:0000313" key="3">
    <source>
        <dbReference type="Proteomes" id="UP000076131"/>
    </source>
</evidence>
<dbReference type="EMBL" id="LVJS01000033">
    <property type="protein sequence ID" value="KZC24124.1"/>
    <property type="molecule type" value="Genomic_DNA"/>
</dbReference>
<keyword evidence="2" id="KW-0808">Transferase</keyword>
<proteinExistence type="predicted"/>
<reference evidence="2 3" key="1">
    <citation type="journal article" date="2016" name="MBio">
        <title>Lateral Gene Transfer in a Heavy Metal-Contaminated-Groundwater Microbial Community.</title>
        <authorList>
            <person name="Hemme C.L."/>
            <person name="Green S.J."/>
            <person name="Rishishwar L."/>
            <person name="Prakash O."/>
            <person name="Pettenato A."/>
            <person name="Chakraborty R."/>
            <person name="Deutschbauer A.M."/>
            <person name="Van Nostrand J.D."/>
            <person name="Wu L."/>
            <person name="He Z."/>
            <person name="Jordan I.K."/>
            <person name="Hazen T.C."/>
            <person name="Arkin A.P."/>
            <person name="Kostka J.E."/>
            <person name="Zhou J."/>
        </authorList>
    </citation>
    <scope>NUCLEOTIDE SEQUENCE [LARGE SCALE GENOMIC DNA]</scope>
    <source>
        <strain evidence="2 3">FW104-T7</strain>
    </source>
</reference>
<dbReference type="STRING" id="416169.RHOFW104T7_10410"/>
<dbReference type="SUPFAM" id="SSF55729">
    <property type="entry name" value="Acyl-CoA N-acyltransferases (Nat)"/>
    <property type="match status" value="1"/>
</dbReference>
<gene>
    <name evidence="2" type="ORF">RHOFW104T7_10410</name>
</gene>
<organism evidence="2 3">
    <name type="scientific">Rhodanobacter thiooxydans</name>
    <dbReference type="NCBI Taxonomy" id="416169"/>
    <lineage>
        <taxon>Bacteria</taxon>
        <taxon>Pseudomonadati</taxon>
        <taxon>Pseudomonadota</taxon>
        <taxon>Gammaproteobacteria</taxon>
        <taxon>Lysobacterales</taxon>
        <taxon>Rhodanobacteraceae</taxon>
        <taxon>Rhodanobacter</taxon>
    </lineage>
</organism>
<evidence type="ECO:0000259" key="1">
    <source>
        <dbReference type="PROSITE" id="PS51186"/>
    </source>
</evidence>
<name>A0A154QIY0_9GAMM</name>